<keyword evidence="6 15" id="KW-0548">Nucleotidyltransferase</keyword>
<dbReference type="PANTHER" id="PTHR39321:SF3">
    <property type="entry name" value="PHOSPHOPANTETHEINE ADENYLYLTRANSFERASE"/>
    <property type="match status" value="1"/>
</dbReference>
<evidence type="ECO:0000256" key="10">
    <source>
        <dbReference type="ARBA" id="ARBA00022840"/>
    </source>
</evidence>
<dbReference type="HOGENOM" id="CLU_050191_0_0_12"/>
<dbReference type="GO" id="GO:0008803">
    <property type="term" value="F:bis(5'-nucleosyl)-tetraphosphatase (symmetrical) activity"/>
    <property type="evidence" value="ECO:0007669"/>
    <property type="project" value="UniProtKB-EC"/>
</dbReference>
<gene>
    <name evidence="15" type="primary">nadD</name>
    <name evidence="17" type="ordered locus">TREAZ_3497</name>
</gene>
<dbReference type="GO" id="GO:0005524">
    <property type="term" value="F:ATP binding"/>
    <property type="evidence" value="ECO:0007669"/>
    <property type="project" value="UniProtKB-KW"/>
</dbReference>
<sequence>MKAAILGGSFNPVHMGHLFLAEAVISGLGYDRIILIPAFQSPFKQGATGASPRDRLDMLAASIAGDPRLAIDDCEIKREGISYTIDTIADIKRRYCPKSKPGLILGDDLAPAFSRWHSADDIAEQADIIIAKRLFTLSNDGDSSPGENRQGFAFPYPYTALDNEIMNVSSGLVREKISANENWRYLVPAGARYIIEDRGLYGFPKPAEDGIALEQLVLIENAARNTLKPSRFLHSRSTALFARDLCLRYGLNPRAGYLAGIGHDICKSMTSGELMELARHDGEGFSEFEKEIPSLVHGRAAAVLLKDRYGIQNRDILEAVKCHVTGCAGMGPLAKVLYVADKIEVSRGYADPSLREMDIGLDELFAVVLKTITDWLSSQQLALAPETKKLLESINKERTG</sequence>
<dbReference type="KEGG" id="taz:TREAZ_3497"/>
<keyword evidence="18" id="KW-1185">Reference proteome</keyword>
<dbReference type="GO" id="GO:0046872">
    <property type="term" value="F:metal ion binding"/>
    <property type="evidence" value="ECO:0007669"/>
    <property type="project" value="UniProtKB-KW"/>
</dbReference>
<evidence type="ECO:0000256" key="8">
    <source>
        <dbReference type="ARBA" id="ARBA00022741"/>
    </source>
</evidence>
<protein>
    <recommendedName>
        <fullName evidence="15">Probable nicotinate-nucleotide adenylyltransferase</fullName>
        <ecNumber evidence="15">2.7.7.18</ecNumber>
    </recommendedName>
    <alternativeName>
        <fullName evidence="15">Deamido-NAD(+) diphosphorylase</fullName>
    </alternativeName>
    <alternativeName>
        <fullName evidence="15">Deamido-NAD(+) pyrophosphorylase</fullName>
    </alternativeName>
    <alternativeName>
        <fullName evidence="15">Nicotinate mononucleotide adenylyltransferase</fullName>
        <shortName evidence="15">NaMN adenylyltransferase</shortName>
    </alternativeName>
</protein>
<dbReference type="Pfam" id="PF01966">
    <property type="entry name" value="HD"/>
    <property type="match status" value="1"/>
</dbReference>
<dbReference type="CDD" id="cd02165">
    <property type="entry name" value="NMNAT"/>
    <property type="match status" value="1"/>
</dbReference>
<dbReference type="InterPro" id="IPR005249">
    <property type="entry name" value="YqeK"/>
</dbReference>
<evidence type="ECO:0000313" key="17">
    <source>
        <dbReference type="EMBL" id="AEF80934.1"/>
    </source>
</evidence>
<comment type="function">
    <text evidence="1 15">Catalyzes the reversible adenylation of nicotinate mononucleotide (NaMN) to nicotinic acid adenine dinucleotide (NaAD).</text>
</comment>
<dbReference type="Gene3D" id="3.40.50.620">
    <property type="entry name" value="HUPs"/>
    <property type="match status" value="1"/>
</dbReference>
<evidence type="ECO:0000256" key="14">
    <source>
        <dbReference type="ARBA" id="ARBA00049417"/>
    </source>
</evidence>
<organism evidence="17 18">
    <name type="scientific">Leadbettera azotonutricia (strain ATCC BAA-888 / DSM 13862 / ZAS-9)</name>
    <name type="common">Treponema azotonutricium</name>
    <dbReference type="NCBI Taxonomy" id="545695"/>
    <lineage>
        <taxon>Bacteria</taxon>
        <taxon>Pseudomonadati</taxon>
        <taxon>Spirochaetota</taxon>
        <taxon>Spirochaetia</taxon>
        <taxon>Spirochaetales</taxon>
        <taxon>Breznakiellaceae</taxon>
        <taxon>Leadbettera</taxon>
    </lineage>
</organism>
<dbReference type="SUPFAM" id="SSF109604">
    <property type="entry name" value="HD-domain/PDEase-like"/>
    <property type="match status" value="1"/>
</dbReference>
<dbReference type="OrthoDB" id="5295945at2"/>
<dbReference type="eggNOG" id="COG1713">
    <property type="taxonomic scope" value="Bacteria"/>
</dbReference>
<dbReference type="EC" id="2.7.7.18" evidence="15"/>
<dbReference type="InParanoid" id="F5Y7D5"/>
<proteinExistence type="inferred from homology"/>
<dbReference type="UniPathway" id="UPA00253">
    <property type="reaction ID" value="UER00332"/>
</dbReference>
<dbReference type="PANTHER" id="PTHR39321">
    <property type="entry name" value="NICOTINATE-NUCLEOTIDE ADENYLYLTRANSFERASE-RELATED"/>
    <property type="match status" value="1"/>
</dbReference>
<keyword evidence="7" id="KW-0479">Metal-binding</keyword>
<dbReference type="FunCoup" id="F5Y7D5">
    <property type="interactions" value="354"/>
</dbReference>
<dbReference type="AlphaFoldDB" id="F5Y7D5"/>
<keyword evidence="10 15" id="KW-0067">ATP-binding</keyword>
<comment type="catalytic activity">
    <reaction evidence="13 15">
        <text>nicotinate beta-D-ribonucleotide + ATP + H(+) = deamido-NAD(+) + diphosphate</text>
        <dbReference type="Rhea" id="RHEA:22860"/>
        <dbReference type="ChEBI" id="CHEBI:15378"/>
        <dbReference type="ChEBI" id="CHEBI:30616"/>
        <dbReference type="ChEBI" id="CHEBI:33019"/>
        <dbReference type="ChEBI" id="CHEBI:57502"/>
        <dbReference type="ChEBI" id="CHEBI:58437"/>
        <dbReference type="EC" id="2.7.7.18"/>
    </reaction>
</comment>
<dbReference type="InterPro" id="IPR006674">
    <property type="entry name" value="HD_domain"/>
</dbReference>
<name>F5Y7D5_LEAAZ</name>
<dbReference type="NCBIfam" id="TIGR00482">
    <property type="entry name" value="nicotinate (nicotinamide) nucleotide adenylyltransferase"/>
    <property type="match status" value="1"/>
</dbReference>
<evidence type="ECO:0000256" key="5">
    <source>
        <dbReference type="ARBA" id="ARBA00022679"/>
    </source>
</evidence>
<evidence type="ECO:0000256" key="4">
    <source>
        <dbReference type="ARBA" id="ARBA00022642"/>
    </source>
</evidence>
<dbReference type="SUPFAM" id="SSF52374">
    <property type="entry name" value="Nucleotidylyl transferase"/>
    <property type="match status" value="1"/>
</dbReference>
<evidence type="ECO:0000256" key="3">
    <source>
        <dbReference type="ARBA" id="ARBA00009014"/>
    </source>
</evidence>
<reference evidence="18" key="1">
    <citation type="submission" date="2009-12" db="EMBL/GenBank/DDBJ databases">
        <title>Complete sequence of Treponema azotonutricium strain ZAS-9.</title>
        <authorList>
            <person name="Tetu S.G."/>
            <person name="Matson E."/>
            <person name="Ren Q."/>
            <person name="Seshadri R."/>
            <person name="Elbourne L."/>
            <person name="Hassan K.A."/>
            <person name="Durkin A."/>
            <person name="Radune D."/>
            <person name="Mohamoud Y."/>
            <person name="Shay R."/>
            <person name="Jin S."/>
            <person name="Zhang X."/>
            <person name="Lucey K."/>
            <person name="Ballor N.R."/>
            <person name="Ottesen E."/>
            <person name="Rosenthal R."/>
            <person name="Allen A."/>
            <person name="Leadbetter J.R."/>
            <person name="Paulsen I.T."/>
        </authorList>
    </citation>
    <scope>NUCLEOTIDE SEQUENCE [LARGE SCALE GENOMIC DNA]</scope>
    <source>
        <strain evidence="18">ATCC BAA-888 / DSM 13862 / ZAS-9</strain>
    </source>
</reference>
<reference evidence="17 18" key="2">
    <citation type="journal article" date="2011" name="ISME J.">
        <title>RNA-seq reveals cooperative metabolic interactions between two termite-gut spirochete species in co-culture.</title>
        <authorList>
            <person name="Rosenthal A.Z."/>
            <person name="Matson E.G."/>
            <person name="Eldar A."/>
            <person name="Leadbetter J.R."/>
        </authorList>
    </citation>
    <scope>NUCLEOTIDE SEQUENCE [LARGE SCALE GENOMIC DNA]</scope>
    <source>
        <strain evidence="18">ATCC BAA-888 / DSM 13862 / ZAS-9</strain>
    </source>
</reference>
<keyword evidence="12 15" id="KW-0520">NAD</keyword>
<keyword evidence="5 15" id="KW-0808">Transferase</keyword>
<dbReference type="NCBIfam" id="TIGR00488">
    <property type="entry name" value="bis(5'-nucleosyl)-tetraphosphatase (symmetrical) YqeK"/>
    <property type="match status" value="1"/>
</dbReference>
<dbReference type="InterPro" id="IPR005248">
    <property type="entry name" value="NadD/NMNAT"/>
</dbReference>
<feature type="domain" description="HD/PDEase" evidence="16">
    <location>
        <begin position="227"/>
        <end position="355"/>
    </location>
</feature>
<dbReference type="SMART" id="SM00471">
    <property type="entry name" value="HDc"/>
    <property type="match status" value="1"/>
</dbReference>
<evidence type="ECO:0000256" key="9">
    <source>
        <dbReference type="ARBA" id="ARBA00022801"/>
    </source>
</evidence>
<dbReference type="RefSeq" id="WP_015712078.1">
    <property type="nucleotide sequence ID" value="NC_015577.1"/>
</dbReference>
<comment type="similarity">
    <text evidence="3 15">Belongs to the NadD family.</text>
</comment>
<keyword evidence="11" id="KW-0408">Iron</keyword>
<dbReference type="InterPro" id="IPR003607">
    <property type="entry name" value="HD/PDEase_dom"/>
</dbReference>
<evidence type="ECO:0000256" key="6">
    <source>
        <dbReference type="ARBA" id="ARBA00022695"/>
    </source>
</evidence>
<keyword evidence="8 15" id="KW-0547">Nucleotide-binding</keyword>
<dbReference type="InterPro" id="IPR014729">
    <property type="entry name" value="Rossmann-like_a/b/a_fold"/>
</dbReference>
<dbReference type="eggNOG" id="COG1057">
    <property type="taxonomic scope" value="Bacteria"/>
</dbReference>
<keyword evidence="4 15" id="KW-0662">Pyridine nucleotide biosynthesis</keyword>
<dbReference type="NCBIfam" id="TIGR00125">
    <property type="entry name" value="cyt_tran_rel"/>
    <property type="match status" value="1"/>
</dbReference>
<evidence type="ECO:0000256" key="15">
    <source>
        <dbReference type="HAMAP-Rule" id="MF_00244"/>
    </source>
</evidence>
<evidence type="ECO:0000259" key="16">
    <source>
        <dbReference type="SMART" id="SM00471"/>
    </source>
</evidence>
<dbReference type="GO" id="GO:0009435">
    <property type="term" value="P:NAD+ biosynthetic process"/>
    <property type="evidence" value="ECO:0007669"/>
    <property type="project" value="UniProtKB-UniRule"/>
</dbReference>
<accession>F5Y7D5</accession>
<dbReference type="GO" id="GO:0004515">
    <property type="term" value="F:nicotinate-nucleotide adenylyltransferase activity"/>
    <property type="evidence" value="ECO:0007669"/>
    <property type="project" value="UniProtKB-UniRule"/>
</dbReference>
<evidence type="ECO:0000256" key="2">
    <source>
        <dbReference type="ARBA" id="ARBA00005019"/>
    </source>
</evidence>
<comment type="pathway">
    <text evidence="2 15">Cofactor biosynthesis; NAD(+) biosynthesis; deamido-NAD(+) from nicotinate D-ribonucleotide: step 1/1.</text>
</comment>
<keyword evidence="9" id="KW-0378">Hydrolase</keyword>
<dbReference type="STRING" id="545695.TREAZ_3497"/>
<evidence type="ECO:0000256" key="12">
    <source>
        <dbReference type="ARBA" id="ARBA00023027"/>
    </source>
</evidence>
<dbReference type="Proteomes" id="UP000009222">
    <property type="component" value="Chromosome"/>
</dbReference>
<evidence type="ECO:0000256" key="1">
    <source>
        <dbReference type="ARBA" id="ARBA00002324"/>
    </source>
</evidence>
<evidence type="ECO:0000313" key="18">
    <source>
        <dbReference type="Proteomes" id="UP000009222"/>
    </source>
</evidence>
<evidence type="ECO:0000256" key="11">
    <source>
        <dbReference type="ARBA" id="ARBA00023004"/>
    </source>
</evidence>
<dbReference type="Gene3D" id="1.10.3210.10">
    <property type="entry name" value="Hypothetical protein af1432"/>
    <property type="match status" value="1"/>
</dbReference>
<evidence type="ECO:0000256" key="7">
    <source>
        <dbReference type="ARBA" id="ARBA00022723"/>
    </source>
</evidence>
<comment type="catalytic activity">
    <reaction evidence="14">
        <text>P(1),P(4)-bis(5'-adenosyl) tetraphosphate + H2O = 2 ADP + 2 H(+)</text>
        <dbReference type="Rhea" id="RHEA:24252"/>
        <dbReference type="ChEBI" id="CHEBI:15377"/>
        <dbReference type="ChEBI" id="CHEBI:15378"/>
        <dbReference type="ChEBI" id="CHEBI:58141"/>
        <dbReference type="ChEBI" id="CHEBI:456216"/>
        <dbReference type="EC" id="3.6.1.41"/>
    </reaction>
</comment>
<dbReference type="HAMAP" id="MF_00244">
    <property type="entry name" value="NaMN_adenylyltr"/>
    <property type="match status" value="1"/>
</dbReference>
<evidence type="ECO:0000256" key="13">
    <source>
        <dbReference type="ARBA" id="ARBA00048721"/>
    </source>
</evidence>
<dbReference type="EMBL" id="CP001841">
    <property type="protein sequence ID" value="AEF80934.1"/>
    <property type="molecule type" value="Genomic_DNA"/>
</dbReference>
<dbReference type="CDD" id="cd00077">
    <property type="entry name" value="HDc"/>
    <property type="match status" value="1"/>
</dbReference>
<dbReference type="Pfam" id="PF01467">
    <property type="entry name" value="CTP_transf_like"/>
    <property type="match status" value="1"/>
</dbReference>
<dbReference type="InterPro" id="IPR004821">
    <property type="entry name" value="Cyt_trans-like"/>
</dbReference>